<evidence type="ECO:0000313" key="2">
    <source>
        <dbReference type="EMBL" id="RLP81457.1"/>
    </source>
</evidence>
<dbReference type="RefSeq" id="WP_121621272.1">
    <property type="nucleotide sequence ID" value="NZ_JACIIW010000004.1"/>
</dbReference>
<dbReference type="EMBL" id="RCTF01000001">
    <property type="protein sequence ID" value="RLP81457.1"/>
    <property type="molecule type" value="Genomic_DNA"/>
</dbReference>
<dbReference type="SUPFAM" id="SSF54637">
    <property type="entry name" value="Thioesterase/thiol ester dehydrase-isomerase"/>
    <property type="match status" value="1"/>
</dbReference>
<name>A0A3L7AMC8_9HYPH</name>
<dbReference type="AlphaFoldDB" id="A0A3L7AMC8"/>
<reference evidence="2 3" key="1">
    <citation type="submission" date="2018-10" db="EMBL/GenBank/DDBJ databases">
        <title>Xanthobacter tagetidis genome sequencing and assembly.</title>
        <authorList>
            <person name="Maclea K.S."/>
            <person name="Goen A.E."/>
            <person name="Fatima S.A."/>
        </authorList>
    </citation>
    <scope>NUCLEOTIDE SEQUENCE [LARGE SCALE GENOMIC DNA]</scope>
    <source>
        <strain evidence="2 3">ATCC 700314</strain>
    </source>
</reference>
<dbReference type="Pfam" id="PF01575">
    <property type="entry name" value="MaoC_dehydratas"/>
    <property type="match status" value="1"/>
</dbReference>
<gene>
    <name evidence="2" type="ORF">D9R14_00110</name>
</gene>
<dbReference type="PANTHER" id="PTHR43664:SF1">
    <property type="entry name" value="BETA-METHYLMALYL-COA DEHYDRATASE"/>
    <property type="match status" value="1"/>
</dbReference>
<proteinExistence type="predicted"/>
<evidence type="ECO:0000313" key="3">
    <source>
        <dbReference type="Proteomes" id="UP000269692"/>
    </source>
</evidence>
<dbReference type="Proteomes" id="UP000269692">
    <property type="component" value="Unassembled WGS sequence"/>
</dbReference>
<organism evidence="2 3">
    <name type="scientific">Xanthobacter tagetidis</name>
    <dbReference type="NCBI Taxonomy" id="60216"/>
    <lineage>
        <taxon>Bacteria</taxon>
        <taxon>Pseudomonadati</taxon>
        <taxon>Pseudomonadota</taxon>
        <taxon>Alphaproteobacteria</taxon>
        <taxon>Hyphomicrobiales</taxon>
        <taxon>Xanthobacteraceae</taxon>
        <taxon>Xanthobacter</taxon>
    </lineage>
</organism>
<dbReference type="InterPro" id="IPR002539">
    <property type="entry name" value="MaoC-like_dom"/>
</dbReference>
<feature type="domain" description="MaoC-like" evidence="1">
    <location>
        <begin position="16"/>
        <end position="111"/>
    </location>
</feature>
<accession>A0A3L7AMC8</accession>
<dbReference type="InterPro" id="IPR052342">
    <property type="entry name" value="MCH/BMMD"/>
</dbReference>
<comment type="caution">
    <text evidence="2">The sequence shown here is derived from an EMBL/GenBank/DDBJ whole genome shotgun (WGS) entry which is preliminary data.</text>
</comment>
<evidence type="ECO:0000259" key="1">
    <source>
        <dbReference type="Pfam" id="PF01575"/>
    </source>
</evidence>
<keyword evidence="3" id="KW-1185">Reference proteome</keyword>
<sequence length="161" mass="17830">MIDQPFPELKVGQAKVSRGRTLTETDVVNFCMLTGNWLEIHANEEFAKTARFGRRVVQGSLVFSIVNALLPFDSSVLDAFYGVDRLRFLRPTFIGDTLWARAEILALRAKDGGGGVATLELVGANQRREHVMRCEFSLLIRGARLLPPANDPFTLAEPAAK</sequence>
<dbReference type="PANTHER" id="PTHR43664">
    <property type="entry name" value="MONOAMINE OXIDASE-RELATED"/>
    <property type="match status" value="1"/>
</dbReference>
<dbReference type="InterPro" id="IPR029069">
    <property type="entry name" value="HotDog_dom_sf"/>
</dbReference>
<dbReference type="OrthoDB" id="9796589at2"/>
<protein>
    <submittedName>
        <fullName evidence="2">Dehydratase</fullName>
    </submittedName>
</protein>
<dbReference type="Gene3D" id="3.10.129.10">
    <property type="entry name" value="Hotdog Thioesterase"/>
    <property type="match status" value="1"/>
</dbReference>